<feature type="transmembrane region" description="Helical" evidence="1">
    <location>
        <begin position="324"/>
        <end position="354"/>
    </location>
</feature>
<keyword evidence="1" id="KW-0472">Membrane</keyword>
<feature type="transmembrane region" description="Helical" evidence="1">
    <location>
        <begin position="191"/>
        <end position="211"/>
    </location>
</feature>
<feature type="transmembrane region" description="Helical" evidence="1">
    <location>
        <begin position="46"/>
        <end position="69"/>
    </location>
</feature>
<proteinExistence type="predicted"/>
<evidence type="ECO:0000313" key="3">
    <source>
        <dbReference type="Proteomes" id="UP000563094"/>
    </source>
</evidence>
<evidence type="ECO:0000313" key="2">
    <source>
        <dbReference type="EMBL" id="MBA9078184.1"/>
    </source>
</evidence>
<feature type="transmembrane region" description="Helical" evidence="1">
    <location>
        <begin position="292"/>
        <end position="312"/>
    </location>
</feature>
<keyword evidence="1" id="KW-0812">Transmembrane</keyword>
<accession>A0A839GEY7</accession>
<comment type="caution">
    <text evidence="2">The sequence shown here is derived from an EMBL/GenBank/DDBJ whole genome shotgun (WGS) entry which is preliminary data.</text>
</comment>
<feature type="transmembrane region" description="Helical" evidence="1">
    <location>
        <begin position="105"/>
        <end position="124"/>
    </location>
</feature>
<feature type="transmembrane region" description="Helical" evidence="1">
    <location>
        <begin position="261"/>
        <end position="280"/>
    </location>
</feature>
<feature type="transmembrane region" description="Helical" evidence="1">
    <location>
        <begin position="21"/>
        <end position="40"/>
    </location>
</feature>
<feature type="transmembrane region" description="Helical" evidence="1">
    <location>
        <begin position="130"/>
        <end position="151"/>
    </location>
</feature>
<name>A0A839GEY7_9BACT</name>
<sequence>MKALDAVLRKVVVQQFYTRNAGFFLVVFFLMFGVQQPASFLISPMFLSGVAASPMFTLLVLGVFFLYYLKCLQFLLKVLQAPENEFLYLASLLPEKELRFSWAKAYLGVFLPAVAYTGWLGIVGVYTGSYWAMLLVLVFQVGLLLVTVKLLQKKLSGYRVPQRGKPWLKLPSWPWPPFLWPLRFFLHQEPVMLLLTKLLAVAVLLGFMHLYPYPEFDLRPTQVGFLIAATAHAMLVQRVQEFQEAELKVIRQLPFTSAARILQQALLFGVLLLPEFFFLFRFAGHWETLWPLGQLCLFGVGYLLLLLTLLYRPGSAQETYLQQVFFLFMGLLLGFLLSPPLWLVALLFLAFSFLRYRRWYYQYERVISQNGPGEA</sequence>
<keyword evidence="3" id="KW-1185">Reference proteome</keyword>
<dbReference type="Proteomes" id="UP000563094">
    <property type="component" value="Unassembled WGS sequence"/>
</dbReference>
<dbReference type="AlphaFoldDB" id="A0A839GEY7"/>
<dbReference type="EMBL" id="JACJIQ010000011">
    <property type="protein sequence ID" value="MBA9078184.1"/>
    <property type="molecule type" value="Genomic_DNA"/>
</dbReference>
<dbReference type="RefSeq" id="WP_182513461.1">
    <property type="nucleotide sequence ID" value="NZ_JACJIQ010000011.1"/>
</dbReference>
<evidence type="ECO:0000256" key="1">
    <source>
        <dbReference type="SAM" id="Phobius"/>
    </source>
</evidence>
<keyword evidence="1" id="KW-1133">Transmembrane helix</keyword>
<organism evidence="2 3">
    <name type="scientific">Rufibacter quisquiliarum</name>
    <dbReference type="NCBI Taxonomy" id="1549639"/>
    <lineage>
        <taxon>Bacteria</taxon>
        <taxon>Pseudomonadati</taxon>
        <taxon>Bacteroidota</taxon>
        <taxon>Cytophagia</taxon>
        <taxon>Cytophagales</taxon>
        <taxon>Hymenobacteraceae</taxon>
        <taxon>Rufibacter</taxon>
    </lineage>
</organism>
<protein>
    <submittedName>
        <fullName evidence="2">Uncharacterized protein</fullName>
    </submittedName>
</protein>
<gene>
    <name evidence="2" type="ORF">FHS90_002908</name>
</gene>
<reference evidence="2 3" key="1">
    <citation type="submission" date="2020-08" db="EMBL/GenBank/DDBJ databases">
        <title>Genomic Encyclopedia of Type Strains, Phase IV (KMG-IV): sequencing the most valuable type-strain genomes for metagenomic binning, comparative biology and taxonomic classification.</title>
        <authorList>
            <person name="Goeker M."/>
        </authorList>
    </citation>
    <scope>NUCLEOTIDE SEQUENCE [LARGE SCALE GENOMIC DNA]</scope>
    <source>
        <strain evidence="2 3">DSM 29854</strain>
    </source>
</reference>